<evidence type="ECO:0000313" key="17">
    <source>
        <dbReference type="Proteomes" id="UP000600918"/>
    </source>
</evidence>
<dbReference type="GO" id="GO:0004497">
    <property type="term" value="F:monooxygenase activity"/>
    <property type="evidence" value="ECO:0007669"/>
    <property type="project" value="UniProtKB-KW"/>
</dbReference>
<evidence type="ECO:0000313" key="16">
    <source>
        <dbReference type="EMBL" id="KAF7401982.1"/>
    </source>
</evidence>
<dbReference type="PRINTS" id="PR00463">
    <property type="entry name" value="EP450I"/>
</dbReference>
<keyword evidence="5 13" id="KW-0349">Heme</keyword>
<dbReference type="AlphaFoldDB" id="A0A834K9R6"/>
<sequence>MFGYFIDINQLFVTILLLSLLTIYSYVKYKLSYWNKRGVKYPPIHWIFGNFKDTVMFKKPPGVVLQDIYNFADRDDPYIGFYIFHKPAIMLRDMTLIKQIMIKDFDVFSDRMFGGNNEKDSVGLINLLSINQPRWKYLRSKMTPSLTGQKLKKMIPLMLECCNPMLKYIDDKPANTDGWKELDLKTLSSRYSTDVISSLAFGIKTNSFDENDTAFWEAGQKILSGPKRGIILLILFFLPELSPFIEPLTKAPAKFFRRVFWESMNNREKVRSKRGDLIDSLLALKNGEQMSNFMFEGDNLLAQAVAFYVAGFEASSTAIAFILYELASHPEYEERLYNEIKSVVEKNELTMESINEMTFLDAVLEETLRLYPPLPVVDRIALRNYKLPGTDLIIKKGTPVYISVNGTNRDNRYFSDPIKFNPLRKKNEEYNFTGCLAFGIGPRSCIGQRLGILIVKIAVITLVMHYKMSFKMDKANILNPLTIFTNAADGVHVHLKRPRYKIRRYEKRYLSIKLLFS</sequence>
<evidence type="ECO:0000256" key="3">
    <source>
        <dbReference type="ARBA" id="ARBA00004406"/>
    </source>
</evidence>
<evidence type="ECO:0000256" key="15">
    <source>
        <dbReference type="SAM" id="Phobius"/>
    </source>
</evidence>
<comment type="cofactor">
    <cofactor evidence="1 13">
        <name>heme</name>
        <dbReference type="ChEBI" id="CHEBI:30413"/>
    </cofactor>
</comment>
<feature type="transmembrane region" description="Helical" evidence="15">
    <location>
        <begin position="6"/>
        <end position="27"/>
    </location>
</feature>
<evidence type="ECO:0000256" key="2">
    <source>
        <dbReference type="ARBA" id="ARBA00004174"/>
    </source>
</evidence>
<keyword evidence="10 13" id="KW-0408">Iron</keyword>
<dbReference type="PROSITE" id="PS00086">
    <property type="entry name" value="CYTOCHROME_P450"/>
    <property type="match status" value="1"/>
</dbReference>
<organism evidence="16 17">
    <name type="scientific">Vespula pensylvanica</name>
    <name type="common">Western yellow jacket</name>
    <name type="synonym">Wasp</name>
    <dbReference type="NCBI Taxonomy" id="30213"/>
    <lineage>
        <taxon>Eukaryota</taxon>
        <taxon>Metazoa</taxon>
        <taxon>Ecdysozoa</taxon>
        <taxon>Arthropoda</taxon>
        <taxon>Hexapoda</taxon>
        <taxon>Insecta</taxon>
        <taxon>Pterygota</taxon>
        <taxon>Neoptera</taxon>
        <taxon>Endopterygota</taxon>
        <taxon>Hymenoptera</taxon>
        <taxon>Apocrita</taxon>
        <taxon>Aculeata</taxon>
        <taxon>Vespoidea</taxon>
        <taxon>Vespidae</taxon>
        <taxon>Vespinae</taxon>
        <taxon>Vespula</taxon>
    </lineage>
</organism>
<evidence type="ECO:0000256" key="7">
    <source>
        <dbReference type="ARBA" id="ARBA00022824"/>
    </source>
</evidence>
<comment type="subcellular location">
    <subcellularLocation>
        <location evidence="3">Endoplasmic reticulum membrane</location>
        <topology evidence="3">Peripheral membrane protein</topology>
    </subcellularLocation>
    <subcellularLocation>
        <location evidence="2">Microsome membrane</location>
        <topology evidence="2">Peripheral membrane protein</topology>
    </subcellularLocation>
</comment>
<name>A0A834K9R6_VESPE</name>
<evidence type="ECO:0008006" key="18">
    <source>
        <dbReference type="Google" id="ProtNLM"/>
    </source>
</evidence>
<reference evidence="16" key="1">
    <citation type="journal article" date="2020" name="G3 (Bethesda)">
        <title>High-Quality Assemblies for Three Invasive Social Wasps from the &lt;i&gt;Vespula&lt;/i&gt; Genus.</title>
        <authorList>
            <person name="Harrop T.W.R."/>
            <person name="Guhlin J."/>
            <person name="McLaughlin G.M."/>
            <person name="Permina E."/>
            <person name="Stockwell P."/>
            <person name="Gilligan J."/>
            <person name="Le Lec M.F."/>
            <person name="Gruber M.A.M."/>
            <person name="Quinn O."/>
            <person name="Lovegrove M."/>
            <person name="Duncan E.J."/>
            <person name="Remnant E.J."/>
            <person name="Van Eeckhoven J."/>
            <person name="Graham B."/>
            <person name="Knapp R.A."/>
            <person name="Langford K.W."/>
            <person name="Kronenberg Z."/>
            <person name="Press M.O."/>
            <person name="Eacker S.M."/>
            <person name="Wilson-Rankin E.E."/>
            <person name="Purcell J."/>
            <person name="Lester P.J."/>
            <person name="Dearden P.K."/>
        </authorList>
    </citation>
    <scope>NUCLEOTIDE SEQUENCE</scope>
    <source>
        <strain evidence="16">Volc-1</strain>
    </source>
</reference>
<dbReference type="GO" id="GO:0005506">
    <property type="term" value="F:iron ion binding"/>
    <property type="evidence" value="ECO:0007669"/>
    <property type="project" value="InterPro"/>
</dbReference>
<keyword evidence="8" id="KW-0492">Microsome</keyword>
<evidence type="ECO:0000256" key="4">
    <source>
        <dbReference type="ARBA" id="ARBA00010617"/>
    </source>
</evidence>
<feature type="binding site" description="axial binding residue" evidence="13">
    <location>
        <position position="445"/>
    </location>
    <ligand>
        <name>heme</name>
        <dbReference type="ChEBI" id="CHEBI:30413"/>
    </ligand>
    <ligandPart>
        <name>Fe</name>
        <dbReference type="ChEBI" id="CHEBI:18248"/>
    </ligandPart>
</feature>
<evidence type="ECO:0000256" key="1">
    <source>
        <dbReference type="ARBA" id="ARBA00001971"/>
    </source>
</evidence>
<dbReference type="InterPro" id="IPR001128">
    <property type="entry name" value="Cyt_P450"/>
</dbReference>
<dbReference type="Gene3D" id="1.10.630.10">
    <property type="entry name" value="Cytochrome P450"/>
    <property type="match status" value="1"/>
</dbReference>
<protein>
    <recommendedName>
        <fullName evidence="18">Cytochrome P450</fullName>
    </recommendedName>
</protein>
<evidence type="ECO:0000256" key="5">
    <source>
        <dbReference type="ARBA" id="ARBA00022617"/>
    </source>
</evidence>
<dbReference type="FunFam" id="1.10.630.10:FF:000042">
    <property type="entry name" value="Cytochrome P450"/>
    <property type="match status" value="1"/>
</dbReference>
<keyword evidence="11 14" id="KW-0503">Monooxygenase</keyword>
<evidence type="ECO:0000256" key="8">
    <source>
        <dbReference type="ARBA" id="ARBA00022848"/>
    </source>
</evidence>
<dbReference type="InterPro" id="IPR017972">
    <property type="entry name" value="Cyt_P450_CS"/>
</dbReference>
<accession>A0A834K9R6</accession>
<gene>
    <name evidence="16" type="ORF">H0235_015318</name>
</gene>
<dbReference type="PANTHER" id="PTHR24292:SF45">
    <property type="entry name" value="CYTOCHROME P450 6G1-RELATED"/>
    <property type="match status" value="1"/>
</dbReference>
<dbReference type="CDD" id="cd11056">
    <property type="entry name" value="CYP6-like"/>
    <property type="match status" value="1"/>
</dbReference>
<dbReference type="SUPFAM" id="SSF48264">
    <property type="entry name" value="Cytochrome P450"/>
    <property type="match status" value="1"/>
</dbReference>
<evidence type="ECO:0000256" key="6">
    <source>
        <dbReference type="ARBA" id="ARBA00022723"/>
    </source>
</evidence>
<keyword evidence="17" id="KW-1185">Reference proteome</keyword>
<keyword evidence="15" id="KW-1133">Transmembrane helix</keyword>
<evidence type="ECO:0000256" key="13">
    <source>
        <dbReference type="PIRSR" id="PIRSR602401-1"/>
    </source>
</evidence>
<dbReference type="Proteomes" id="UP000600918">
    <property type="component" value="Unassembled WGS sequence"/>
</dbReference>
<dbReference type="PANTHER" id="PTHR24292">
    <property type="entry name" value="CYTOCHROME P450"/>
    <property type="match status" value="1"/>
</dbReference>
<comment type="caution">
    <text evidence="16">The sequence shown here is derived from an EMBL/GenBank/DDBJ whole genome shotgun (WGS) entry which is preliminary data.</text>
</comment>
<proteinExistence type="inferred from homology"/>
<keyword evidence="15" id="KW-0812">Transmembrane</keyword>
<evidence type="ECO:0000256" key="14">
    <source>
        <dbReference type="RuleBase" id="RU000461"/>
    </source>
</evidence>
<dbReference type="EMBL" id="JACSDY010000017">
    <property type="protein sequence ID" value="KAF7401982.1"/>
    <property type="molecule type" value="Genomic_DNA"/>
</dbReference>
<evidence type="ECO:0000256" key="12">
    <source>
        <dbReference type="ARBA" id="ARBA00023136"/>
    </source>
</evidence>
<dbReference type="InterPro" id="IPR002401">
    <property type="entry name" value="Cyt_P450_E_grp-I"/>
</dbReference>
<keyword evidence="9 14" id="KW-0560">Oxidoreductase</keyword>
<dbReference type="PRINTS" id="PR00385">
    <property type="entry name" value="P450"/>
</dbReference>
<dbReference type="InterPro" id="IPR036396">
    <property type="entry name" value="Cyt_P450_sf"/>
</dbReference>
<keyword evidence="7" id="KW-0256">Endoplasmic reticulum</keyword>
<dbReference type="GO" id="GO:0005789">
    <property type="term" value="C:endoplasmic reticulum membrane"/>
    <property type="evidence" value="ECO:0007669"/>
    <property type="project" value="UniProtKB-SubCell"/>
</dbReference>
<dbReference type="GO" id="GO:0016705">
    <property type="term" value="F:oxidoreductase activity, acting on paired donors, with incorporation or reduction of molecular oxygen"/>
    <property type="evidence" value="ECO:0007669"/>
    <property type="project" value="InterPro"/>
</dbReference>
<dbReference type="Pfam" id="PF00067">
    <property type="entry name" value="p450"/>
    <property type="match status" value="1"/>
</dbReference>
<dbReference type="InterPro" id="IPR050476">
    <property type="entry name" value="Insect_CytP450_Detox"/>
</dbReference>
<keyword evidence="6 13" id="KW-0479">Metal-binding</keyword>
<dbReference type="GO" id="GO:0020037">
    <property type="term" value="F:heme binding"/>
    <property type="evidence" value="ECO:0007669"/>
    <property type="project" value="InterPro"/>
</dbReference>
<keyword evidence="12 15" id="KW-0472">Membrane</keyword>
<evidence type="ECO:0000256" key="10">
    <source>
        <dbReference type="ARBA" id="ARBA00023004"/>
    </source>
</evidence>
<evidence type="ECO:0000256" key="9">
    <source>
        <dbReference type="ARBA" id="ARBA00023002"/>
    </source>
</evidence>
<evidence type="ECO:0000256" key="11">
    <source>
        <dbReference type="ARBA" id="ARBA00023033"/>
    </source>
</evidence>
<comment type="similarity">
    <text evidence="4 14">Belongs to the cytochrome P450 family.</text>
</comment>